<evidence type="ECO:0000256" key="1">
    <source>
        <dbReference type="ARBA" id="ARBA00008791"/>
    </source>
</evidence>
<dbReference type="PRINTS" id="PR01438">
    <property type="entry name" value="UNVRSLSTRESS"/>
</dbReference>
<evidence type="ECO:0000259" key="2">
    <source>
        <dbReference type="Pfam" id="PF00582"/>
    </source>
</evidence>
<sequence length="171" mass="17649">MADETPRKAAAVVVGVDGSPESILALQWAQTLAAALGCTILAISAWHLETVYGPYPVSDWDGESEAQQLLDQALDEAFGADRPEGMVAEVRRGRPVQILLNLAQSAQMLILGSRGHGGFAGLLLGSVSSACAAHAQCPVLVVHAAQAPGPAQAMAVQRSQGQDVDEPTGDA</sequence>
<dbReference type="SUPFAM" id="SSF52402">
    <property type="entry name" value="Adenine nucleotide alpha hydrolases-like"/>
    <property type="match status" value="1"/>
</dbReference>
<dbReference type="PANTHER" id="PTHR46553">
    <property type="entry name" value="ADENINE NUCLEOTIDE ALPHA HYDROLASES-LIKE SUPERFAMILY PROTEIN"/>
    <property type="match status" value="1"/>
</dbReference>
<comment type="caution">
    <text evidence="3">The sequence shown here is derived from an EMBL/GenBank/DDBJ whole genome shotgun (WGS) entry which is preliminary data.</text>
</comment>
<organism evidence="3 4">
    <name type="scientific">Arthrobacter stackebrandtii</name>
    <dbReference type="NCBI Taxonomy" id="272161"/>
    <lineage>
        <taxon>Bacteria</taxon>
        <taxon>Bacillati</taxon>
        <taxon>Actinomycetota</taxon>
        <taxon>Actinomycetes</taxon>
        <taxon>Micrococcales</taxon>
        <taxon>Micrococcaceae</taxon>
        <taxon>Arthrobacter</taxon>
    </lineage>
</organism>
<keyword evidence="4" id="KW-1185">Reference proteome</keyword>
<evidence type="ECO:0000313" key="3">
    <source>
        <dbReference type="EMBL" id="MBP2414834.1"/>
    </source>
</evidence>
<protein>
    <submittedName>
        <fullName evidence="3">Nucleotide-binding universal stress UspA family protein</fullName>
    </submittedName>
</protein>
<accession>A0ABS4Z198</accession>
<name>A0ABS4Z198_9MICC</name>
<dbReference type="Pfam" id="PF00582">
    <property type="entry name" value="Usp"/>
    <property type="match status" value="1"/>
</dbReference>
<dbReference type="EMBL" id="JAGIOI010000001">
    <property type="protein sequence ID" value="MBP2414834.1"/>
    <property type="molecule type" value="Genomic_DNA"/>
</dbReference>
<dbReference type="PANTHER" id="PTHR46553:SF3">
    <property type="entry name" value="ADENINE NUCLEOTIDE ALPHA HYDROLASES-LIKE SUPERFAMILY PROTEIN"/>
    <property type="match status" value="1"/>
</dbReference>
<dbReference type="InterPro" id="IPR006015">
    <property type="entry name" value="Universal_stress_UspA"/>
</dbReference>
<gene>
    <name evidence="3" type="ORF">JOF48_003633</name>
</gene>
<dbReference type="Proteomes" id="UP000711614">
    <property type="component" value="Unassembled WGS sequence"/>
</dbReference>
<reference evidence="3 4" key="1">
    <citation type="submission" date="2021-03" db="EMBL/GenBank/DDBJ databases">
        <title>Sequencing the genomes of 1000 actinobacteria strains.</title>
        <authorList>
            <person name="Klenk H.-P."/>
        </authorList>
    </citation>
    <scope>NUCLEOTIDE SEQUENCE [LARGE SCALE GENOMIC DNA]</scope>
    <source>
        <strain evidence="3 4">DSM 16005</strain>
    </source>
</reference>
<dbReference type="Gene3D" id="3.40.50.620">
    <property type="entry name" value="HUPs"/>
    <property type="match status" value="1"/>
</dbReference>
<dbReference type="RefSeq" id="WP_209683281.1">
    <property type="nucleotide sequence ID" value="NZ_JAGIOI010000001.1"/>
</dbReference>
<proteinExistence type="inferred from homology"/>
<comment type="similarity">
    <text evidence="1">Belongs to the universal stress protein A family.</text>
</comment>
<dbReference type="InterPro" id="IPR014729">
    <property type="entry name" value="Rossmann-like_a/b/a_fold"/>
</dbReference>
<feature type="domain" description="UspA" evidence="2">
    <location>
        <begin position="12"/>
        <end position="143"/>
    </location>
</feature>
<evidence type="ECO:0000313" key="4">
    <source>
        <dbReference type="Proteomes" id="UP000711614"/>
    </source>
</evidence>
<dbReference type="InterPro" id="IPR006016">
    <property type="entry name" value="UspA"/>
</dbReference>